<feature type="transmembrane region" description="Helical" evidence="2">
    <location>
        <begin position="56"/>
        <end position="78"/>
    </location>
</feature>
<evidence type="ECO:0000313" key="4">
    <source>
        <dbReference type="Proteomes" id="UP000053051"/>
    </source>
</evidence>
<keyword evidence="2" id="KW-1133">Transmembrane helix</keyword>
<evidence type="ECO:0000313" key="3">
    <source>
        <dbReference type="EMBL" id="CCH67114.1"/>
    </source>
</evidence>
<dbReference type="Proteomes" id="UP000053051">
    <property type="component" value="Unassembled WGS sequence"/>
</dbReference>
<dbReference type="RefSeq" id="WP_008233273.1">
    <property type="nucleotide sequence ID" value="NZ_CAIY01000035.1"/>
</dbReference>
<feature type="region of interest" description="Disordered" evidence="1">
    <location>
        <begin position="182"/>
        <end position="227"/>
    </location>
</feature>
<keyword evidence="4" id="KW-1185">Reference proteome</keyword>
<keyword evidence="2" id="KW-0472">Membrane</keyword>
<dbReference type="Pfam" id="PF07444">
    <property type="entry name" value="Ycf66_N"/>
    <property type="match status" value="1"/>
</dbReference>
<comment type="caution">
    <text evidence="3">The sequence shown here is derived from an EMBL/GenBank/DDBJ whole genome shotgun (WGS) entry which is preliminary data.</text>
</comment>
<name>M1WRV6_9NOST</name>
<dbReference type="InterPro" id="IPR010004">
    <property type="entry name" value="Uncharacterised_Ycf66"/>
</dbReference>
<reference evidence="3 4" key="1">
    <citation type="submission" date="2012-05" db="EMBL/GenBank/DDBJ databases">
        <authorList>
            <person name="Hilton J."/>
        </authorList>
    </citation>
    <scope>NUCLEOTIDE SEQUENCE [LARGE SCALE GENOMIC DNA]</scope>
    <source>
        <strain evidence="3 4">HH01</strain>
    </source>
</reference>
<organism evidence="3 4">
    <name type="scientific">Richelia intracellularis HH01</name>
    <dbReference type="NCBI Taxonomy" id="1165094"/>
    <lineage>
        <taxon>Bacteria</taxon>
        <taxon>Bacillati</taxon>
        <taxon>Cyanobacteriota</taxon>
        <taxon>Cyanophyceae</taxon>
        <taxon>Nostocales</taxon>
        <taxon>Nostocaceae</taxon>
        <taxon>Richelia</taxon>
    </lineage>
</organism>
<gene>
    <name evidence="3" type="ORF">RINTHH_9590</name>
</gene>
<proteinExistence type="predicted"/>
<evidence type="ECO:0000256" key="1">
    <source>
        <dbReference type="SAM" id="MobiDB-lite"/>
    </source>
</evidence>
<protein>
    <submittedName>
        <fullName evidence="3">Uncharacterized protein</fullName>
    </submittedName>
</protein>
<dbReference type="EMBL" id="CAIY01000035">
    <property type="protein sequence ID" value="CCH67114.1"/>
    <property type="molecule type" value="Genomic_DNA"/>
</dbReference>
<sequence length="227" mass="25378">MLARILALAVVTISILIYFAAFFFPEVHRKNDFIWSGMGLFYGMVLWIFARQINGGLLLGHIASVILLSGLSCQIMYLRYQVVVSQKQQNLVSKYISAFKKELKNTFKLANNDLYSNSIIRLFKSLGGIFSVDKNKSPTIAATTTNTDNLDEVVIDARASNVTIRENPSDKMEVQLETIPSTLPFEEVKTSQKEPKPSTSVATEVDGLANPQELPHEENLSSQEDEK</sequence>
<reference evidence="4" key="2">
    <citation type="submission" date="2016-01" db="EMBL/GenBank/DDBJ databases">
        <title>Diatom-associated endosymboitic cyanobacterium lacks core nitrogen metabolism enzymes.</title>
        <authorList>
            <person name="Hilton J.A."/>
            <person name="Foster R.A."/>
            <person name="Tripp H.J."/>
            <person name="Carter B.J."/>
            <person name="Zehr J.P."/>
            <person name="Villareal T.A."/>
        </authorList>
    </citation>
    <scope>NUCLEOTIDE SEQUENCE [LARGE SCALE GENOMIC DNA]</scope>
    <source>
        <strain evidence="4">HH01</strain>
    </source>
</reference>
<feature type="compositionally biased region" description="Basic and acidic residues" evidence="1">
    <location>
        <begin position="186"/>
        <end position="196"/>
    </location>
</feature>
<feature type="transmembrane region" description="Helical" evidence="2">
    <location>
        <begin position="6"/>
        <end position="24"/>
    </location>
</feature>
<dbReference type="OrthoDB" id="532877at2"/>
<dbReference type="AlphaFoldDB" id="M1WRV6"/>
<keyword evidence="2" id="KW-0812">Transmembrane</keyword>
<evidence type="ECO:0000256" key="2">
    <source>
        <dbReference type="SAM" id="Phobius"/>
    </source>
</evidence>
<accession>M1WRV6</accession>
<feature type="transmembrane region" description="Helical" evidence="2">
    <location>
        <begin position="33"/>
        <end position="50"/>
    </location>
</feature>
<dbReference type="STRING" id="1165094.RINTHH_9590"/>